<reference evidence="5" key="3">
    <citation type="submission" date="2025-04" db="UniProtKB">
        <authorList>
            <consortium name="RefSeq"/>
        </authorList>
    </citation>
    <scope>IDENTIFICATION</scope>
    <source>
        <strain evidence="5">CBS 304.34</strain>
    </source>
</reference>
<name>A0A6A6YSI8_9PEZI</name>
<organism evidence="3">
    <name type="scientific">Mytilinidion resinicola</name>
    <dbReference type="NCBI Taxonomy" id="574789"/>
    <lineage>
        <taxon>Eukaryota</taxon>
        <taxon>Fungi</taxon>
        <taxon>Dikarya</taxon>
        <taxon>Ascomycota</taxon>
        <taxon>Pezizomycotina</taxon>
        <taxon>Dothideomycetes</taxon>
        <taxon>Pleosporomycetidae</taxon>
        <taxon>Mytilinidiales</taxon>
        <taxon>Mytilinidiaceae</taxon>
        <taxon>Mytilinidion</taxon>
    </lineage>
</organism>
<feature type="signal peptide" evidence="2">
    <location>
        <begin position="1"/>
        <end position="22"/>
    </location>
</feature>
<dbReference type="EMBL" id="MU003698">
    <property type="protein sequence ID" value="KAF2811333.1"/>
    <property type="molecule type" value="Genomic_DNA"/>
</dbReference>
<dbReference type="OrthoDB" id="3798025at2759"/>
<dbReference type="Proteomes" id="UP000504636">
    <property type="component" value="Unplaced"/>
</dbReference>
<keyword evidence="4" id="KW-1185">Reference proteome</keyword>
<gene>
    <name evidence="3 5" type="ORF">BDZ99DRAFT_497124</name>
</gene>
<evidence type="ECO:0000313" key="5">
    <source>
        <dbReference type="RefSeq" id="XP_033578297.1"/>
    </source>
</evidence>
<feature type="compositionally biased region" description="Basic and acidic residues" evidence="1">
    <location>
        <begin position="180"/>
        <end position="201"/>
    </location>
</feature>
<protein>
    <submittedName>
        <fullName evidence="3 5">Uncharacterized protein</fullName>
    </submittedName>
</protein>
<feature type="chain" id="PRO_5044629283" evidence="2">
    <location>
        <begin position="23"/>
        <end position="382"/>
    </location>
</feature>
<evidence type="ECO:0000313" key="3">
    <source>
        <dbReference type="EMBL" id="KAF2811333.1"/>
    </source>
</evidence>
<dbReference type="GeneID" id="54464383"/>
<feature type="region of interest" description="Disordered" evidence="1">
    <location>
        <begin position="180"/>
        <end position="207"/>
    </location>
</feature>
<proteinExistence type="predicted"/>
<reference evidence="3 5" key="1">
    <citation type="journal article" date="2020" name="Stud. Mycol.">
        <title>101 Dothideomycetes genomes: a test case for predicting lifestyles and emergence of pathogens.</title>
        <authorList>
            <person name="Haridas S."/>
            <person name="Albert R."/>
            <person name="Binder M."/>
            <person name="Bloem J."/>
            <person name="Labutti K."/>
            <person name="Salamov A."/>
            <person name="Andreopoulos B."/>
            <person name="Baker S."/>
            <person name="Barry K."/>
            <person name="Bills G."/>
            <person name="Bluhm B."/>
            <person name="Cannon C."/>
            <person name="Castanera R."/>
            <person name="Culley D."/>
            <person name="Daum C."/>
            <person name="Ezra D."/>
            <person name="Gonzalez J."/>
            <person name="Henrissat B."/>
            <person name="Kuo A."/>
            <person name="Liang C."/>
            <person name="Lipzen A."/>
            <person name="Lutzoni F."/>
            <person name="Magnuson J."/>
            <person name="Mondo S."/>
            <person name="Nolan M."/>
            <person name="Ohm R."/>
            <person name="Pangilinan J."/>
            <person name="Park H.-J."/>
            <person name="Ramirez L."/>
            <person name="Alfaro M."/>
            <person name="Sun H."/>
            <person name="Tritt A."/>
            <person name="Yoshinaga Y."/>
            <person name="Zwiers L.-H."/>
            <person name="Turgeon B."/>
            <person name="Goodwin S."/>
            <person name="Spatafora J."/>
            <person name="Crous P."/>
            <person name="Grigoriev I."/>
        </authorList>
    </citation>
    <scope>NUCLEOTIDE SEQUENCE</scope>
    <source>
        <strain evidence="3 5">CBS 304.34</strain>
    </source>
</reference>
<dbReference type="RefSeq" id="XP_033578297.1">
    <property type="nucleotide sequence ID" value="XM_033723490.1"/>
</dbReference>
<sequence>MPFQLSPAAVAVISSLMSTALAGTFHMKPFSDAGCQNPINATYTDSPDPSEWDWFNINHGVSEELDSTRYFDNLQFPGAAFAPGSSAYNVWWKAYKDEDHCRIALMTDYSQWHYDQLGGPIQPYGNVIINAGRDGGCYYSAVPEGSNLSGTFCCGVDDCALISAGNDALTLKKRDAEVDSKKEEAQSLAKKHEERSPELRSKSSHSFSPAARARALVARDDCVATPQGDAFPAAGYQTLVANTQTCTTGSCSFLINKGISLSTTMTSTSDQTITNTVGASVTTTAGSDLLGFQVAVGVSYDFAIAIGKSTSEAVQNGTTVTVTNNLGQALGTTAFATFTPTYNCYMATVDCGHGVSDPLEFCNPALSEDGSTLLGDYNVVYI</sequence>
<dbReference type="AlphaFoldDB" id="A0A6A6YSI8"/>
<reference evidence="5" key="2">
    <citation type="submission" date="2020-04" db="EMBL/GenBank/DDBJ databases">
        <authorList>
            <consortium name="NCBI Genome Project"/>
        </authorList>
    </citation>
    <scope>NUCLEOTIDE SEQUENCE</scope>
    <source>
        <strain evidence="5">CBS 304.34</strain>
    </source>
</reference>
<accession>A0A6A6YSI8</accession>
<evidence type="ECO:0000256" key="1">
    <source>
        <dbReference type="SAM" id="MobiDB-lite"/>
    </source>
</evidence>
<evidence type="ECO:0000256" key="2">
    <source>
        <dbReference type="SAM" id="SignalP"/>
    </source>
</evidence>
<evidence type="ECO:0000313" key="4">
    <source>
        <dbReference type="Proteomes" id="UP000504636"/>
    </source>
</evidence>
<keyword evidence="2" id="KW-0732">Signal</keyword>